<comment type="caution">
    <text evidence="9">The sequence shown here is derived from an EMBL/GenBank/DDBJ whole genome shotgun (WGS) entry which is preliminary data.</text>
</comment>
<feature type="region of interest" description="Disordered" evidence="5">
    <location>
        <begin position="1"/>
        <end position="29"/>
    </location>
</feature>
<dbReference type="InterPro" id="IPR035914">
    <property type="entry name" value="Sperma_CUB_dom_sf"/>
</dbReference>
<keyword evidence="3" id="KW-0862">Zinc</keyword>
<dbReference type="SMART" id="SM01337">
    <property type="entry name" value="APC10"/>
    <property type="match status" value="1"/>
</dbReference>
<feature type="domain" description="ZZ-type" evidence="6">
    <location>
        <begin position="1700"/>
        <end position="1755"/>
    </location>
</feature>
<dbReference type="SUPFAM" id="SSF49854">
    <property type="entry name" value="Spermadhesin, CUB domain"/>
    <property type="match status" value="1"/>
</dbReference>
<dbReference type="InterPro" id="IPR040099">
    <property type="entry name" value="ZZEF1"/>
</dbReference>
<evidence type="ECO:0000313" key="10">
    <source>
        <dbReference type="Proteomes" id="UP001347796"/>
    </source>
</evidence>
<dbReference type="Gene3D" id="3.30.60.90">
    <property type="match status" value="2"/>
</dbReference>
<reference evidence="9 10" key="1">
    <citation type="submission" date="2024-01" db="EMBL/GenBank/DDBJ databases">
        <title>The genome of the rayed Mediterranean limpet Patella caerulea (Linnaeus, 1758).</title>
        <authorList>
            <person name="Anh-Thu Weber A."/>
            <person name="Halstead-Nussloch G."/>
        </authorList>
    </citation>
    <scope>NUCLEOTIDE SEQUENCE [LARGE SCALE GENOMIC DNA]</scope>
    <source>
        <strain evidence="9">AATW-2023a</strain>
        <tissue evidence="9">Whole specimen</tissue>
    </source>
</reference>
<dbReference type="PANTHER" id="PTHR22772">
    <property type="entry name" value="NOVEL ZZ TYPE ZINC FINGER DOMAIN CONTAINING PROTEIN"/>
    <property type="match status" value="1"/>
</dbReference>
<dbReference type="InterPro" id="IPR016024">
    <property type="entry name" value="ARM-type_fold"/>
</dbReference>
<dbReference type="PROSITE" id="PS50222">
    <property type="entry name" value="EF_HAND_2"/>
    <property type="match status" value="1"/>
</dbReference>
<dbReference type="SUPFAM" id="SSF48371">
    <property type="entry name" value="ARM repeat"/>
    <property type="match status" value="1"/>
</dbReference>
<keyword evidence="2 4" id="KW-0863">Zinc-finger</keyword>
<evidence type="ECO:0000313" key="9">
    <source>
        <dbReference type="EMBL" id="KAK6165159.1"/>
    </source>
</evidence>
<feature type="domain" description="ZZ-type" evidence="6">
    <location>
        <begin position="1650"/>
        <end position="1706"/>
    </location>
</feature>
<dbReference type="InterPro" id="IPR008979">
    <property type="entry name" value="Galactose-bd-like_sf"/>
</dbReference>
<dbReference type="InterPro" id="IPR002048">
    <property type="entry name" value="EF_hand_dom"/>
</dbReference>
<evidence type="ECO:0000256" key="5">
    <source>
        <dbReference type="SAM" id="MobiDB-lite"/>
    </source>
</evidence>
<dbReference type="SUPFAM" id="SSF49785">
    <property type="entry name" value="Galactose-binding domain-like"/>
    <property type="match status" value="1"/>
</dbReference>
<dbReference type="InterPro" id="IPR000433">
    <property type="entry name" value="Znf_ZZ"/>
</dbReference>
<dbReference type="SMART" id="SM00291">
    <property type="entry name" value="ZnF_ZZ"/>
    <property type="match status" value="2"/>
</dbReference>
<evidence type="ECO:0000259" key="6">
    <source>
        <dbReference type="PROSITE" id="PS50135"/>
    </source>
</evidence>
<gene>
    <name evidence="9" type="ORF">SNE40_023603</name>
</gene>
<dbReference type="InterPro" id="IPR004939">
    <property type="entry name" value="APC_su10/DOC_dom"/>
</dbReference>
<evidence type="ECO:0000256" key="1">
    <source>
        <dbReference type="ARBA" id="ARBA00022723"/>
    </source>
</evidence>
<evidence type="ECO:0000256" key="3">
    <source>
        <dbReference type="ARBA" id="ARBA00022833"/>
    </source>
</evidence>
<evidence type="ECO:0000256" key="4">
    <source>
        <dbReference type="PROSITE-ProRule" id="PRU00228"/>
    </source>
</evidence>
<proteinExistence type="predicted"/>
<dbReference type="Gene3D" id="2.60.120.290">
    <property type="entry name" value="Spermadhesin, CUB domain"/>
    <property type="match status" value="1"/>
</dbReference>
<organism evidence="9 10">
    <name type="scientific">Patella caerulea</name>
    <name type="common">Rayed Mediterranean limpet</name>
    <dbReference type="NCBI Taxonomy" id="87958"/>
    <lineage>
        <taxon>Eukaryota</taxon>
        <taxon>Metazoa</taxon>
        <taxon>Spiralia</taxon>
        <taxon>Lophotrochozoa</taxon>
        <taxon>Mollusca</taxon>
        <taxon>Gastropoda</taxon>
        <taxon>Patellogastropoda</taxon>
        <taxon>Patelloidea</taxon>
        <taxon>Patellidae</taxon>
        <taxon>Patella</taxon>
    </lineage>
</organism>
<feature type="compositionally biased region" description="Polar residues" evidence="5">
    <location>
        <begin position="2031"/>
        <end position="2042"/>
    </location>
</feature>
<feature type="region of interest" description="Disordered" evidence="5">
    <location>
        <begin position="2220"/>
        <end position="2288"/>
    </location>
</feature>
<feature type="domain" description="DOC" evidence="8">
    <location>
        <begin position="217"/>
        <end position="396"/>
    </location>
</feature>
<dbReference type="Pfam" id="PF03256">
    <property type="entry name" value="ANAPC10"/>
    <property type="match status" value="1"/>
</dbReference>
<feature type="compositionally biased region" description="Acidic residues" evidence="5">
    <location>
        <begin position="19"/>
        <end position="29"/>
    </location>
</feature>
<dbReference type="EMBL" id="JAZGQO010000025">
    <property type="protein sequence ID" value="KAK6165159.1"/>
    <property type="molecule type" value="Genomic_DNA"/>
</dbReference>
<dbReference type="PROSITE" id="PS50135">
    <property type="entry name" value="ZF_ZZ_2"/>
    <property type="match status" value="2"/>
</dbReference>
<keyword evidence="10" id="KW-1185">Reference proteome</keyword>
<dbReference type="InterPro" id="IPR043145">
    <property type="entry name" value="Znf_ZZ_sf"/>
</dbReference>
<keyword evidence="1" id="KW-0479">Metal-binding</keyword>
<evidence type="ECO:0000256" key="2">
    <source>
        <dbReference type="ARBA" id="ARBA00022771"/>
    </source>
</evidence>
<dbReference type="GO" id="GO:0005509">
    <property type="term" value="F:calcium ion binding"/>
    <property type="evidence" value="ECO:0007669"/>
    <property type="project" value="InterPro"/>
</dbReference>
<feature type="domain" description="EF-hand" evidence="7">
    <location>
        <begin position="103"/>
        <end position="138"/>
    </location>
</feature>
<dbReference type="PANTHER" id="PTHR22772:SF4">
    <property type="entry name" value="ZINC FINGER ZZ-TYPE AND EF-HAND DOMAIN-CONTAINING PROTEIN 1"/>
    <property type="match status" value="1"/>
</dbReference>
<dbReference type="PROSITE" id="PS51284">
    <property type="entry name" value="DOC"/>
    <property type="match status" value="1"/>
</dbReference>
<sequence length="2835" mass="320481">MGNSNSSSDTEEDPRGDVNEDDDAYSDNELDAGTKEEIVSADLNNLFDPQTLRTLAAKIREEVPSNVTQQHHNAIVRWLCDRPDTQETVTLAQFTDMLVSKGASKIEARRVFQEFDMDGSGVADITTILDAVQSYSSGSVQGEIGKSIRMLQACTLTPGFVDVYTGDKNPIHNHGERILKYLLRNRAESRSLPFPCLNGFNNTSSMRQSVLKSTFNHLKNSTGGDTEEQELAEGEELRPITKCYSGIEVSTNTSDAYRLTNGDPNTFWQSDGTARSHWIRLRMKNNVVLKLLSINVASSDQSYMPELVTISTGRNPRSLREIKEIRIPSNTVGEFVLLKNVKLHYPVIQINIKRCHSDGCDTRIHALKAVAYRVVKEPGVSVLDASATWYLQVLASLVGATLPQAPQLRTHIINHTRTALEHMPPLSLCPASSDRPQFLSRHVLRELDSFILEMSINEGNTQAEGLHLLLSLNLARGHVARLIQVLKYFYEQPDISLKCASLLASALEAKNNCWEKLGSVVPMTVLGCHGGKENMTALENCINHSSEGSKHVFYTDEDKRKTDLFFKCKDYVQFTKFRIKIPPGGKGPRRGMIFVYNHTGEFDYEEEVKKFSKYDNWHELTYKFSVNIRSAGVGGKSDNPVSYFHFDDDCDEMDVPVSWYPAGKTVLVKLFEPRQESASKLGLVSIKFFGFVRKLPNLENDKMSLPSLNPEKQPNCSSLEIVQIVITFLVDLSLDQVKKKGKISRGDFLDFQGVDLETIWTLYKLFKDSDDAGWKSCSLKILKLLHGLTPVMIPLSDSAKVVSDEVFHYLCNVIDSTDIDKTSQTYLLSEQLIVDGASLFFPNKEMKRKKLFTMMNNVDNLTTAPSVALVFQSLCQFFSSVDPQGLLDLPKVPTESFNVTSVLDVMKTLIVVASQEFTFTSVEESANEQLTYLIQLTGSLQSSLLAWCSKLLNEEDETMRKVAMDMTTQYACHVATRAVEVMETLISRTPAHLVKMSSTLQPPFLSSIVRQLILILNFLSPKLDSRSHVMLLQSWKPLLVQLETIAVKIPDVFPKISCDKWAESKTDDIVLRTWELESNHNYENNSHISQTFCCPGATSFVVDFDPRSETERRYDYLEFTDGKGISRKFDQKVGNPKWPKQVVFSGPNLHFLFRSDGSNTEWGYKFLVTAKGTPDAPLSWPYDLELGLAKLFGGFCGLVLSSNPVVPKNSLPGATDVEDSTDQEVLRSELWTSLFRGGYMIGKLQHSLSHKVTTEESIHLLEFFTELDTNKSPLAQDFLKKCRQQRSNVGKLGGEDVDKAVVSVFLALLWHTQQLREDLERYLKNKGEMSVSEGLVQAYNTAESIRMSLVSQRQKVKAKEGEMSLEEDPVSVCKKKAEFLLKFAGLTKVQLKADMRNKPSKLSLKKIGNKKNEMPLIRSEVYEKFPSFRLVMEFIQDLAWTTERVQQMLKERSQYASAVCEVYHFTSEIIQILTEQHLFQITLVLFFQEMFSHQDNFPLHYADGLEGCGLEKEGKVRRAYYALIRKLTETFQNNQGHAVDSQVIPAYRYIQACLLHLLDTQWKPYDLTFVSEIKLPELFMKIAKETVKMRNCTMGEEEEVEELRGYKLCMSWLEECAKGFSDWYKEKEDASKDQKKEIQMFVARFCDLLDVEINCDGCGNTLPGRRYRCLQCVDMDLCTTCFSGGVKPEGDHKDDHDIVHLVFKCNKCQGFIIGTRIHCDICEDFDLCLGCHSNQKFPAEHLESHAVTRIPPVRLKTLLTSDSLTQAYIHQHVWLLFTSLSLILGEIIRNDTSHVSSDSDYIRLSAQLQNQCITLCTDCLEKVPDDADDGSKHLLQEGTENLETRQEEAFAFHSQERIMGLLGAMIPLENKIPIQGVTYNFTTKDFLHLLYKVARGDRNHELNTQHLGMGLLGRLLTKSSTEVSDEAVLTVVASKSSKPAAPSGQETVNYLFNFGASCLEKSGIEWACSMARILGSLSNADQWKSIVNNQVSKCVQMLKEGGFIKKDECLDENNSSSHEIASKAVDDGDSSKTPSKRSTSITRKQKPELSSIFAMFVMAGFPEVLTIGNQVNYIHKTLEKKNGIVIKNFPDKCQTLVVDVQTRRRHTVKDQCVTCTGDMVELWDTEHVTEFTSIVTETVSKIKAGETLEVETLWVLSLALKVLHNYLQTSQFQLDDELFKALFIQCLVHLASLGTGFSQQWLLKDLEVLSLMLYTHDRSTKTPPTIVKKSSTVNRKNTEKSKLSGTDQDSNDDDDDDDDDLDDDDDDDDIYETISSSSSSSLKTVSNSSFHEDEDLRGVFGTVDSKTKTLFEALHEKFKVPTSVLQVIYDMHEGSRDAVIKAIVENFENSDEIKNFMESWEKKDEEKDSDDKNGDKMIDTGIILSPSIHQHHHHHHHDGGKKAVKYEFKREKLDKATEEKGETSINLIPTGTINQGKIGELRQTKSTELLRKELLKYGRCGSREFLSKVNMAMSIIYSRNLLRGLLARWPPQGPTITSDLLGCTDIEQIPCILDLLYKMDGFDNFLKVVEKVIINCDHQSLIPIACKACQFMEEIAISSVTKETEHNYPSINHRGKVHLSGASFLTITFDSRCSLMEDMDELVFYICDDPDKRKYEFTGQGKSRWTSFQVPGDTIHYKFNCDSSDKKTDFWGYRFTVTAGSRDSFETGYNILDFVLSQKVALSLPLQELWLRLVYVACIQTGTQRLQAIQLLLKIIECQPEERPAEDKRLDFSVLSPLWKLYIDITKPEEDPTAILPPVVRALTELFLQVENLVQTWDIVTEYLIVVMDSEDIRKACFKGLYNIAAIGYMINHKNTATDLVKAVTKKNASKSVSN</sequence>
<evidence type="ECO:0008006" key="11">
    <source>
        <dbReference type="Google" id="ProtNLM"/>
    </source>
</evidence>
<dbReference type="Gene3D" id="2.60.120.260">
    <property type="entry name" value="Galactose-binding domain-like"/>
    <property type="match status" value="1"/>
</dbReference>
<evidence type="ECO:0000259" key="8">
    <source>
        <dbReference type="PROSITE" id="PS51284"/>
    </source>
</evidence>
<feature type="compositionally biased region" description="Acidic residues" evidence="5">
    <location>
        <begin position="2249"/>
        <end position="2271"/>
    </location>
</feature>
<evidence type="ECO:0000259" key="7">
    <source>
        <dbReference type="PROSITE" id="PS50222"/>
    </source>
</evidence>
<feature type="compositionally biased region" description="Low complexity" evidence="5">
    <location>
        <begin position="2275"/>
        <end position="2288"/>
    </location>
</feature>
<accession>A0AAN8GFL4</accession>
<name>A0AAN8GFL4_PATCE</name>
<dbReference type="Proteomes" id="UP001347796">
    <property type="component" value="Unassembled WGS sequence"/>
</dbReference>
<dbReference type="Pfam" id="PF00569">
    <property type="entry name" value="ZZ"/>
    <property type="match status" value="2"/>
</dbReference>
<feature type="region of interest" description="Disordered" evidence="5">
    <location>
        <begin position="2020"/>
        <end position="2043"/>
    </location>
</feature>
<dbReference type="PROSITE" id="PS01357">
    <property type="entry name" value="ZF_ZZ_1"/>
    <property type="match status" value="1"/>
</dbReference>
<dbReference type="SUPFAM" id="SSF57850">
    <property type="entry name" value="RING/U-box"/>
    <property type="match status" value="2"/>
</dbReference>
<protein>
    <recommendedName>
        <fullName evidence="11">Zinc finger ZZ-type and EF-hand domain-containing protein 1</fullName>
    </recommendedName>
</protein>
<feature type="compositionally biased region" description="Basic and acidic residues" evidence="5">
    <location>
        <begin position="2020"/>
        <end position="2030"/>
    </location>
</feature>
<dbReference type="GO" id="GO:0008270">
    <property type="term" value="F:zinc ion binding"/>
    <property type="evidence" value="ECO:0007669"/>
    <property type="project" value="UniProtKB-KW"/>
</dbReference>
<dbReference type="CDD" id="cd02249">
    <property type="entry name" value="ZZ"/>
    <property type="match status" value="1"/>
</dbReference>